<keyword evidence="3" id="KW-0418">Kinase</keyword>
<evidence type="ECO:0000259" key="5">
    <source>
        <dbReference type="PROSITE" id="PS50011"/>
    </source>
</evidence>
<keyword evidence="4" id="KW-0067">ATP-binding</keyword>
<dbReference type="InterPro" id="IPR000719">
    <property type="entry name" value="Prot_kinase_dom"/>
</dbReference>
<dbReference type="PANTHER" id="PTHR44329:SF288">
    <property type="entry name" value="MITOGEN-ACTIVATED PROTEIN KINASE KINASE KINASE 20"/>
    <property type="match status" value="1"/>
</dbReference>
<reference evidence="6 7" key="1">
    <citation type="submission" date="2024-02" db="EMBL/GenBank/DDBJ databases">
        <title>A draft genome for the cacao thread blight pathogen Marasmius crinis-equi.</title>
        <authorList>
            <person name="Cohen S.P."/>
            <person name="Baruah I.K."/>
            <person name="Amoako-Attah I."/>
            <person name="Bukari Y."/>
            <person name="Meinhardt L.W."/>
            <person name="Bailey B.A."/>
        </authorList>
    </citation>
    <scope>NUCLEOTIDE SEQUENCE [LARGE SCALE GENOMIC DNA]</scope>
    <source>
        <strain evidence="6 7">GH-76</strain>
    </source>
</reference>
<protein>
    <recommendedName>
        <fullName evidence="5">Protein kinase domain-containing protein</fullName>
    </recommendedName>
</protein>
<dbReference type="PROSITE" id="PS00108">
    <property type="entry name" value="PROTEIN_KINASE_ST"/>
    <property type="match status" value="1"/>
</dbReference>
<dbReference type="EMBL" id="JBAHYK010002330">
    <property type="protein sequence ID" value="KAL0565303.1"/>
    <property type="molecule type" value="Genomic_DNA"/>
</dbReference>
<keyword evidence="7" id="KW-1185">Reference proteome</keyword>
<keyword evidence="2" id="KW-0547">Nucleotide-binding</keyword>
<dbReference type="PRINTS" id="PR00109">
    <property type="entry name" value="TYRKINASE"/>
</dbReference>
<accession>A0ABR3EQX0</accession>
<dbReference type="InterPro" id="IPR001245">
    <property type="entry name" value="Ser-Thr/Tyr_kinase_cat_dom"/>
</dbReference>
<dbReference type="Proteomes" id="UP001465976">
    <property type="component" value="Unassembled WGS sequence"/>
</dbReference>
<evidence type="ECO:0000256" key="2">
    <source>
        <dbReference type="ARBA" id="ARBA00022741"/>
    </source>
</evidence>
<organism evidence="6 7">
    <name type="scientific">Marasmius crinis-equi</name>
    <dbReference type="NCBI Taxonomy" id="585013"/>
    <lineage>
        <taxon>Eukaryota</taxon>
        <taxon>Fungi</taxon>
        <taxon>Dikarya</taxon>
        <taxon>Basidiomycota</taxon>
        <taxon>Agaricomycotina</taxon>
        <taxon>Agaricomycetes</taxon>
        <taxon>Agaricomycetidae</taxon>
        <taxon>Agaricales</taxon>
        <taxon>Marasmiineae</taxon>
        <taxon>Marasmiaceae</taxon>
        <taxon>Marasmius</taxon>
    </lineage>
</organism>
<name>A0ABR3EQX0_9AGAR</name>
<proteinExistence type="predicted"/>
<dbReference type="SMART" id="SM00220">
    <property type="entry name" value="S_TKc"/>
    <property type="match status" value="1"/>
</dbReference>
<dbReference type="SUPFAM" id="SSF56112">
    <property type="entry name" value="Protein kinase-like (PK-like)"/>
    <property type="match status" value="1"/>
</dbReference>
<gene>
    <name evidence="6" type="ORF">V5O48_016721</name>
</gene>
<feature type="domain" description="Protein kinase" evidence="5">
    <location>
        <begin position="63"/>
        <end position="323"/>
    </location>
</feature>
<dbReference type="Pfam" id="PF07714">
    <property type="entry name" value="PK_Tyr_Ser-Thr"/>
    <property type="match status" value="1"/>
</dbReference>
<dbReference type="Gene3D" id="1.10.510.10">
    <property type="entry name" value="Transferase(Phosphotransferase) domain 1"/>
    <property type="match status" value="1"/>
</dbReference>
<evidence type="ECO:0000256" key="4">
    <source>
        <dbReference type="ARBA" id="ARBA00022840"/>
    </source>
</evidence>
<evidence type="ECO:0000313" key="6">
    <source>
        <dbReference type="EMBL" id="KAL0565303.1"/>
    </source>
</evidence>
<dbReference type="InterPro" id="IPR011009">
    <property type="entry name" value="Kinase-like_dom_sf"/>
</dbReference>
<sequence>MVEQRLEAKNHLLDWERDRVHESLDQIHESEVAAETTKEKINDLSSAWHLLPRCLRIQHGVSRLGDYPVGAGGLAEFWRGKIMDQPGTPVVLNVSGLYGSDLKRFAGDTIREALVWGQLDHKNIVRFKGGSLLDEQFCLASPWMENGDLVMFLKKNPNVDTELQYDLTFGVASGLAYLHGEGIAHSDIKGHNIMIDSENNACITDFGLAHIASVISDTEQFKGTISWLAPELLNPGPRVELSQSSDMYAYACVCYEIYTKEKPFPNDPDIKIMLSVVEGKRPERVRDAFPDPMWDLMSHCWAEAPAERPTAPKVVEYLKENKLTCINFKNGSKVR</sequence>
<dbReference type="PROSITE" id="PS50011">
    <property type="entry name" value="PROTEIN_KINASE_DOM"/>
    <property type="match status" value="1"/>
</dbReference>
<dbReference type="PANTHER" id="PTHR44329">
    <property type="entry name" value="SERINE/THREONINE-PROTEIN KINASE TNNI3K-RELATED"/>
    <property type="match status" value="1"/>
</dbReference>
<dbReference type="InterPro" id="IPR008271">
    <property type="entry name" value="Ser/Thr_kinase_AS"/>
</dbReference>
<evidence type="ECO:0000313" key="7">
    <source>
        <dbReference type="Proteomes" id="UP001465976"/>
    </source>
</evidence>
<evidence type="ECO:0000256" key="3">
    <source>
        <dbReference type="ARBA" id="ARBA00022777"/>
    </source>
</evidence>
<dbReference type="InterPro" id="IPR051681">
    <property type="entry name" value="Ser/Thr_Kinases-Pseudokinases"/>
</dbReference>
<evidence type="ECO:0000256" key="1">
    <source>
        <dbReference type="ARBA" id="ARBA00022679"/>
    </source>
</evidence>
<keyword evidence="1" id="KW-0808">Transferase</keyword>
<comment type="caution">
    <text evidence="6">The sequence shown here is derived from an EMBL/GenBank/DDBJ whole genome shotgun (WGS) entry which is preliminary data.</text>
</comment>